<organism evidence="1 2">
    <name type="scientific">Escherichia coli O25b:H4-ST131</name>
    <dbReference type="NCBI Taxonomy" id="941322"/>
    <lineage>
        <taxon>Bacteria</taxon>
        <taxon>Pseudomonadati</taxon>
        <taxon>Pseudomonadota</taxon>
        <taxon>Gammaproteobacteria</taxon>
        <taxon>Enterobacterales</taxon>
        <taxon>Enterobacteriaceae</taxon>
        <taxon>Escherichia</taxon>
    </lineage>
</organism>
<dbReference type="Proteomes" id="UP000032727">
    <property type="component" value="Chromosome I"/>
</dbReference>
<sequence>MRASYSRLCCNDNVSRLFLSCSGSRLAPVMLSGAYLQRAGVFSLQQPMPPGIKPPQHCASPEPFRLDADSTTVFLFRNLSLLHSVLRIPQNIIRLQPLHFSYEKGRRVSPLRPGPGANCHYGSLTPA</sequence>
<evidence type="ECO:0000313" key="1">
    <source>
        <dbReference type="EMBL" id="CDN84293.1"/>
    </source>
</evidence>
<dbReference type="AlphaFoldDB" id="A0AA36L1V1"/>
<proteinExistence type="predicted"/>
<name>A0AA36L1V1_ECOLX</name>
<dbReference type="EMBL" id="HG941718">
    <property type="protein sequence ID" value="CDN84293.1"/>
    <property type="molecule type" value="Genomic_DNA"/>
</dbReference>
<evidence type="ECO:0000313" key="2">
    <source>
        <dbReference type="Proteomes" id="UP000032727"/>
    </source>
</evidence>
<dbReference type="KEGG" id="ecos:EC958_5181"/>
<protein>
    <submittedName>
        <fullName evidence="1">Uncharacterized protein</fullName>
    </submittedName>
</protein>
<gene>
    <name evidence="1" type="ORF">EC958_5181</name>
</gene>
<reference evidence="1 2" key="1">
    <citation type="journal article" date="2014" name="PLoS ONE">
        <title>The complete genome sequence of Escherichia coli EC958: a high quality reference sequence for the globally disseminated multidrug resistant E. coli O25b:H4-ST131 clone.</title>
        <authorList>
            <person name="Forde B.M."/>
            <person name="Ben Zakour N.L."/>
            <person name="Stanton-Cook M."/>
            <person name="Phan M.D."/>
            <person name="Totsika M."/>
            <person name="Peters K.M."/>
            <person name="Chan K.G."/>
            <person name="Schembri M.A."/>
            <person name="Upton M."/>
            <person name="Beatson S.A."/>
        </authorList>
    </citation>
    <scope>NUCLEOTIDE SEQUENCE [LARGE SCALE GENOMIC DNA]</scope>
    <source>
        <strain evidence="1 2">EC958</strain>
    </source>
</reference>
<accession>A0AA36L1V1</accession>